<gene>
    <name evidence="1" type="ORF">ACFOW1_06965</name>
</gene>
<reference evidence="2" key="1">
    <citation type="journal article" date="2019" name="Int. J. Syst. Evol. Microbiol.">
        <title>The Global Catalogue of Microorganisms (GCM) 10K type strain sequencing project: providing services to taxonomists for standard genome sequencing and annotation.</title>
        <authorList>
            <consortium name="The Broad Institute Genomics Platform"/>
            <consortium name="The Broad Institute Genome Sequencing Center for Infectious Disease"/>
            <person name="Wu L."/>
            <person name="Ma J."/>
        </authorList>
    </citation>
    <scope>NUCLEOTIDE SEQUENCE [LARGE SCALE GENOMIC DNA]</scope>
    <source>
        <strain evidence="2">CECT 8010</strain>
    </source>
</reference>
<dbReference type="Proteomes" id="UP001595906">
    <property type="component" value="Unassembled WGS sequence"/>
</dbReference>
<dbReference type="EMBL" id="JBHSDC010000012">
    <property type="protein sequence ID" value="MFC4231623.1"/>
    <property type="molecule type" value="Genomic_DNA"/>
</dbReference>
<comment type="caution">
    <text evidence="1">The sequence shown here is derived from an EMBL/GenBank/DDBJ whole genome shotgun (WGS) entry which is preliminary data.</text>
</comment>
<keyword evidence="2" id="KW-1185">Reference proteome</keyword>
<sequence length="304" mass="35246">MNRVNNPAKYLQNVLQEGMKYYIGFGKDQLTKVGKENSAIVNLLSNKAKSAIVSGKSGALKENTLGKYIRKQPEHKISVWKHIEYYSHHFGRQIMYDREFNIWDKELLYKYDMQLSIAKTPQGETIFYFPQLVMENNENHFFKAGAAMNMAIQLGGYFLFYDMAFEPIIPVTIVKDKSILPSGFNGSVAEKLDVIEQAMNEDNDPKDLHGNSYRFALLKEFAPDDVTMGIGGFNDYLMFEYRDRNLMVLENLRSGNATFLFDLSKFDKEKSLDKQTAKQDQSFLERIIHENMDDWSNKMGKYFK</sequence>
<name>A0ABV8PWV0_9BACT</name>
<protein>
    <submittedName>
        <fullName evidence="1">Uncharacterized protein</fullName>
    </submittedName>
</protein>
<dbReference type="RefSeq" id="WP_379013169.1">
    <property type="nucleotide sequence ID" value="NZ_JBHSDC010000012.1"/>
</dbReference>
<evidence type="ECO:0000313" key="1">
    <source>
        <dbReference type="EMBL" id="MFC4231623.1"/>
    </source>
</evidence>
<organism evidence="1 2">
    <name type="scientific">Parasediminibacterium paludis</name>
    <dbReference type="NCBI Taxonomy" id="908966"/>
    <lineage>
        <taxon>Bacteria</taxon>
        <taxon>Pseudomonadati</taxon>
        <taxon>Bacteroidota</taxon>
        <taxon>Chitinophagia</taxon>
        <taxon>Chitinophagales</taxon>
        <taxon>Chitinophagaceae</taxon>
        <taxon>Parasediminibacterium</taxon>
    </lineage>
</organism>
<evidence type="ECO:0000313" key="2">
    <source>
        <dbReference type="Proteomes" id="UP001595906"/>
    </source>
</evidence>
<accession>A0ABV8PWV0</accession>
<proteinExistence type="predicted"/>